<sequence>MEEFGRKETKLLILEFVKRQTMAVAGQEPVPTFRWNDVARYDRTKPFYKYISSFLVFLYHFFFCSVKFKGKRMWPEQPKRNSFKESLKAVEADIRHANTLAAMLPRDYGGFCIQMRLHYSPFAPFLLHWIEWMDMDFNCTDPLPSFLGLFHILLYKVYVDGKPLVSARERKATLKEFYAVIYPSLRQLQSGRVESKEETSSRKIIEDEQKLSNEDLQRDEECGICMENCRDVVLPNCGHSMCLSCFQDWSARSRSCPFCRNCLNRLSTRDLWILTSDTEIVDSETLAKENLLHFYLYTENLPLFQPDTNVFIPDYMLSCRNNGYSSSRQSSRSYTNYAAGLILCYYHLYKFTRLQDRLRERAFLCKIPAANPMVSFSPFPVLCLLQ</sequence>
<keyword evidence="5" id="KW-1185">Reference proteome</keyword>
<name>A0ABP0Y7P9_9ROSI</name>
<evidence type="ECO:0000256" key="2">
    <source>
        <dbReference type="SAM" id="Phobius"/>
    </source>
</evidence>
<dbReference type="Proteomes" id="UP001642487">
    <property type="component" value="Chromosome 3"/>
</dbReference>
<organism evidence="4 5">
    <name type="scientific">Citrullus colocynthis</name>
    <name type="common">colocynth</name>
    <dbReference type="NCBI Taxonomy" id="252529"/>
    <lineage>
        <taxon>Eukaryota</taxon>
        <taxon>Viridiplantae</taxon>
        <taxon>Streptophyta</taxon>
        <taxon>Embryophyta</taxon>
        <taxon>Tracheophyta</taxon>
        <taxon>Spermatophyta</taxon>
        <taxon>Magnoliopsida</taxon>
        <taxon>eudicotyledons</taxon>
        <taxon>Gunneridae</taxon>
        <taxon>Pentapetalae</taxon>
        <taxon>rosids</taxon>
        <taxon>fabids</taxon>
        <taxon>Cucurbitales</taxon>
        <taxon>Cucurbitaceae</taxon>
        <taxon>Benincaseae</taxon>
        <taxon>Citrullus</taxon>
    </lineage>
</organism>
<evidence type="ECO:0000256" key="1">
    <source>
        <dbReference type="PROSITE-ProRule" id="PRU00175"/>
    </source>
</evidence>
<dbReference type="Gene3D" id="3.30.40.10">
    <property type="entry name" value="Zinc/RING finger domain, C3HC4 (zinc finger)"/>
    <property type="match status" value="1"/>
</dbReference>
<dbReference type="SMART" id="SM00184">
    <property type="entry name" value="RING"/>
    <property type="match status" value="1"/>
</dbReference>
<keyword evidence="1" id="KW-0863">Zinc-finger</keyword>
<keyword evidence="2" id="KW-1133">Transmembrane helix</keyword>
<keyword evidence="1" id="KW-0479">Metal-binding</keyword>
<protein>
    <recommendedName>
        <fullName evidence="3">RING-type domain-containing protein</fullName>
    </recommendedName>
</protein>
<dbReference type="PANTHER" id="PTHR15315:SF22">
    <property type="entry name" value="OS01G0905700 PROTEIN"/>
    <property type="match status" value="1"/>
</dbReference>
<dbReference type="PROSITE" id="PS50089">
    <property type="entry name" value="ZF_RING_2"/>
    <property type="match status" value="1"/>
</dbReference>
<dbReference type="PANTHER" id="PTHR15315">
    <property type="entry name" value="RING FINGER PROTEIN 41, 151"/>
    <property type="match status" value="1"/>
</dbReference>
<gene>
    <name evidence="4" type="ORF">CITCOLO1_LOCUS8363</name>
</gene>
<dbReference type="PROSITE" id="PS50216">
    <property type="entry name" value="DHHC"/>
    <property type="match status" value="1"/>
</dbReference>
<dbReference type="SUPFAM" id="SSF57850">
    <property type="entry name" value="RING/U-box"/>
    <property type="match status" value="1"/>
</dbReference>
<reference evidence="4 5" key="1">
    <citation type="submission" date="2024-03" db="EMBL/GenBank/DDBJ databases">
        <authorList>
            <person name="Gkanogiannis A."/>
            <person name="Becerra Lopez-Lavalle L."/>
        </authorList>
    </citation>
    <scope>NUCLEOTIDE SEQUENCE [LARGE SCALE GENOMIC DNA]</scope>
</reference>
<evidence type="ECO:0000313" key="4">
    <source>
        <dbReference type="EMBL" id="CAK9316502.1"/>
    </source>
</evidence>
<dbReference type="InterPro" id="IPR001841">
    <property type="entry name" value="Znf_RING"/>
</dbReference>
<keyword evidence="2" id="KW-0812">Transmembrane</keyword>
<feature type="transmembrane region" description="Helical" evidence="2">
    <location>
        <begin position="47"/>
        <end position="66"/>
    </location>
</feature>
<evidence type="ECO:0000259" key="3">
    <source>
        <dbReference type="PROSITE" id="PS50089"/>
    </source>
</evidence>
<dbReference type="Pfam" id="PF13920">
    <property type="entry name" value="zf-C3HC4_3"/>
    <property type="match status" value="1"/>
</dbReference>
<evidence type="ECO:0000313" key="5">
    <source>
        <dbReference type="Proteomes" id="UP001642487"/>
    </source>
</evidence>
<accession>A0ABP0Y7P9</accession>
<dbReference type="EMBL" id="OZ021737">
    <property type="protein sequence ID" value="CAK9316502.1"/>
    <property type="molecule type" value="Genomic_DNA"/>
</dbReference>
<keyword evidence="1" id="KW-0862">Zinc</keyword>
<dbReference type="InterPro" id="IPR013083">
    <property type="entry name" value="Znf_RING/FYVE/PHD"/>
</dbReference>
<proteinExistence type="predicted"/>
<feature type="domain" description="RING-type" evidence="3">
    <location>
        <begin position="222"/>
        <end position="260"/>
    </location>
</feature>
<keyword evidence="2" id="KW-0472">Membrane</keyword>